<name>A0A934NCR7_9BACT</name>
<sequence>MLHIDVDVTQGSDPTPTFSDTAPSVCSIDSGERYDLPWRLWFNPGLQGRAAAVAS</sequence>
<dbReference type="AlphaFoldDB" id="A0A934NCR7"/>
<gene>
    <name evidence="2" type="ORF">JF888_04070</name>
</gene>
<evidence type="ECO:0000313" key="3">
    <source>
        <dbReference type="Proteomes" id="UP000620075"/>
    </source>
</evidence>
<reference evidence="2 3" key="1">
    <citation type="submission" date="2020-10" db="EMBL/GenBank/DDBJ databases">
        <title>Ca. Dormibacterota MAGs.</title>
        <authorList>
            <person name="Montgomery K."/>
        </authorList>
    </citation>
    <scope>NUCLEOTIDE SEQUENCE [LARGE SCALE GENOMIC DNA]</scope>
    <source>
        <strain evidence="2">SC8811_S16_3</strain>
    </source>
</reference>
<dbReference type="Proteomes" id="UP000620075">
    <property type="component" value="Unassembled WGS sequence"/>
</dbReference>
<proteinExistence type="predicted"/>
<accession>A0A934NCR7</accession>
<organism evidence="2 3">
    <name type="scientific">Candidatus Dormiibacter inghamiae</name>
    <dbReference type="NCBI Taxonomy" id="3127013"/>
    <lineage>
        <taxon>Bacteria</taxon>
        <taxon>Bacillati</taxon>
        <taxon>Candidatus Dormiibacterota</taxon>
        <taxon>Candidatus Dormibacteria</taxon>
        <taxon>Candidatus Dormibacterales</taxon>
        <taxon>Candidatus Dormibacteraceae</taxon>
        <taxon>Candidatus Dormiibacter</taxon>
    </lineage>
</organism>
<dbReference type="RefSeq" id="WP_338176823.1">
    <property type="nucleotide sequence ID" value="NZ_JAEKNQ010000019.1"/>
</dbReference>
<feature type="region of interest" description="Disordered" evidence="1">
    <location>
        <begin position="1"/>
        <end position="24"/>
    </location>
</feature>
<evidence type="ECO:0000256" key="1">
    <source>
        <dbReference type="SAM" id="MobiDB-lite"/>
    </source>
</evidence>
<evidence type="ECO:0000313" key="2">
    <source>
        <dbReference type="EMBL" id="MBJ7602358.1"/>
    </source>
</evidence>
<protein>
    <submittedName>
        <fullName evidence="2">Uncharacterized protein</fullName>
    </submittedName>
</protein>
<comment type="caution">
    <text evidence="2">The sequence shown here is derived from an EMBL/GenBank/DDBJ whole genome shotgun (WGS) entry which is preliminary data.</text>
</comment>
<feature type="compositionally biased region" description="Polar residues" evidence="1">
    <location>
        <begin position="9"/>
        <end position="24"/>
    </location>
</feature>
<dbReference type="EMBL" id="JAEKNQ010000019">
    <property type="protein sequence ID" value="MBJ7602358.1"/>
    <property type="molecule type" value="Genomic_DNA"/>
</dbReference>